<sequence length="96" mass="10456">MLKPEALHTTGLLLLPKICTATTPHLLCSLTMPNNLPGKTSEPLPEHSNSILYSDEKQMASLYGEGLSRYPKTPSLSSTILFDEQSTRNLRASCPG</sequence>
<reference evidence="2 3" key="1">
    <citation type="submission" date="2016-07" db="EMBL/GenBank/DDBJ databases">
        <title>Pervasive Adenine N6-methylation of Active Genes in Fungi.</title>
        <authorList>
            <consortium name="DOE Joint Genome Institute"/>
            <person name="Mondo S.J."/>
            <person name="Dannebaum R.O."/>
            <person name="Kuo R.C."/>
            <person name="Labutti K."/>
            <person name="Haridas S."/>
            <person name="Kuo A."/>
            <person name="Salamov A."/>
            <person name="Ahrendt S.R."/>
            <person name="Lipzen A."/>
            <person name="Sullivan W."/>
            <person name="Andreopoulos W.B."/>
            <person name="Clum A."/>
            <person name="Lindquist E."/>
            <person name="Daum C."/>
            <person name="Ramamoorthy G.K."/>
            <person name="Gryganskyi A."/>
            <person name="Culley D."/>
            <person name="Magnuson J.K."/>
            <person name="James T.Y."/>
            <person name="O'Malley M.A."/>
            <person name="Stajich J.E."/>
            <person name="Spatafora J.W."/>
            <person name="Visel A."/>
            <person name="Grigoriev I.V."/>
        </authorList>
    </citation>
    <scope>NUCLEOTIDE SEQUENCE [LARGE SCALE GENOMIC DNA]</scope>
    <source>
        <strain evidence="2 3">CBS 129021</strain>
    </source>
</reference>
<protein>
    <submittedName>
        <fullName evidence="2">Uncharacterized protein</fullName>
    </submittedName>
</protein>
<keyword evidence="1" id="KW-0732">Signal</keyword>
<evidence type="ECO:0000313" key="2">
    <source>
        <dbReference type="EMBL" id="ORY63516.1"/>
    </source>
</evidence>
<evidence type="ECO:0000256" key="1">
    <source>
        <dbReference type="SAM" id="SignalP"/>
    </source>
</evidence>
<dbReference type="GeneID" id="63776715"/>
<dbReference type="EMBL" id="MCFJ01000008">
    <property type="protein sequence ID" value="ORY63516.1"/>
    <property type="molecule type" value="Genomic_DNA"/>
</dbReference>
<feature type="chain" id="PRO_5011988231" evidence="1">
    <location>
        <begin position="22"/>
        <end position="96"/>
    </location>
</feature>
<dbReference type="Proteomes" id="UP000193689">
    <property type="component" value="Unassembled WGS sequence"/>
</dbReference>
<gene>
    <name evidence="2" type="ORF">BCR38DRAFT_437037</name>
</gene>
<name>A0A1Y2DWK2_9PEZI</name>
<keyword evidence="3" id="KW-1185">Reference proteome</keyword>
<dbReference type="AlphaFoldDB" id="A0A1Y2DWK2"/>
<organism evidence="2 3">
    <name type="scientific">Pseudomassariella vexata</name>
    <dbReference type="NCBI Taxonomy" id="1141098"/>
    <lineage>
        <taxon>Eukaryota</taxon>
        <taxon>Fungi</taxon>
        <taxon>Dikarya</taxon>
        <taxon>Ascomycota</taxon>
        <taxon>Pezizomycotina</taxon>
        <taxon>Sordariomycetes</taxon>
        <taxon>Xylariomycetidae</taxon>
        <taxon>Amphisphaeriales</taxon>
        <taxon>Pseudomassariaceae</taxon>
        <taxon>Pseudomassariella</taxon>
    </lineage>
</organism>
<comment type="caution">
    <text evidence="2">The sequence shown here is derived from an EMBL/GenBank/DDBJ whole genome shotgun (WGS) entry which is preliminary data.</text>
</comment>
<proteinExistence type="predicted"/>
<feature type="signal peptide" evidence="1">
    <location>
        <begin position="1"/>
        <end position="21"/>
    </location>
</feature>
<evidence type="ECO:0000313" key="3">
    <source>
        <dbReference type="Proteomes" id="UP000193689"/>
    </source>
</evidence>
<dbReference type="RefSeq" id="XP_040715173.1">
    <property type="nucleotide sequence ID" value="XM_040860503.1"/>
</dbReference>
<dbReference type="InParanoid" id="A0A1Y2DWK2"/>
<accession>A0A1Y2DWK2</accession>